<evidence type="ECO:0000256" key="2">
    <source>
        <dbReference type="ARBA" id="ARBA00022723"/>
    </source>
</evidence>
<dbReference type="GO" id="GO:0046872">
    <property type="term" value="F:metal ion binding"/>
    <property type="evidence" value="ECO:0007669"/>
    <property type="project" value="UniProtKB-KW"/>
</dbReference>
<organism evidence="4">
    <name type="scientific">Strongyloides ratti</name>
    <name type="common">Parasitic roundworm</name>
    <dbReference type="NCBI Taxonomy" id="34506"/>
    <lineage>
        <taxon>Eukaryota</taxon>
        <taxon>Metazoa</taxon>
        <taxon>Ecdysozoa</taxon>
        <taxon>Nematoda</taxon>
        <taxon>Chromadorea</taxon>
        <taxon>Rhabditida</taxon>
        <taxon>Tylenchina</taxon>
        <taxon>Panagrolaimomorpha</taxon>
        <taxon>Strongyloidoidea</taxon>
        <taxon>Strongyloididae</taxon>
        <taxon>Strongyloides</taxon>
    </lineage>
</organism>
<protein>
    <submittedName>
        <fullName evidence="6">Complex I-B14.7</fullName>
    </submittedName>
</protein>
<dbReference type="PANTHER" id="PTHR46317:SF5">
    <property type="entry name" value="NADH-UBIQUINONE OXIDOREDUCTASE SUBUNIT B14.7"/>
    <property type="match status" value="1"/>
</dbReference>
<dbReference type="Proteomes" id="UP000035682">
    <property type="component" value="Unplaced"/>
</dbReference>
<evidence type="ECO:0000313" key="4">
    <source>
        <dbReference type="EMBL" id="CEF65708.1"/>
    </source>
</evidence>
<evidence type="ECO:0000313" key="7">
    <source>
        <dbReference type="WBParaSite" id="SRAE_2000038400.2"/>
    </source>
</evidence>
<dbReference type="WormBase" id="SRAE_2000038400">
    <property type="protein sequence ID" value="SRP04888"/>
    <property type="gene ID" value="WBGene00260578"/>
</dbReference>
<dbReference type="EMBL" id="LN609529">
    <property type="protein sequence ID" value="CEF65708.1"/>
    <property type="molecule type" value="Genomic_DNA"/>
</dbReference>
<keyword evidence="3" id="KW-0378">Hydrolase</keyword>
<reference evidence="6" key="2">
    <citation type="submission" date="2020-12" db="UniProtKB">
        <authorList>
            <consortium name="WormBaseParasite"/>
        </authorList>
    </citation>
    <scope>IDENTIFICATION</scope>
</reference>
<comment type="similarity">
    <text evidence="1">Belongs to the metallo-dependent hydrolases superfamily. TatD-type hydrolase family.</text>
</comment>
<dbReference type="OrthoDB" id="5911915at2759"/>
<keyword evidence="2" id="KW-0479">Metal-binding</keyword>
<dbReference type="GO" id="GO:0016787">
    <property type="term" value="F:hydrolase activity"/>
    <property type="evidence" value="ECO:0007669"/>
    <property type="project" value="UniProtKB-KW"/>
</dbReference>
<accession>A0A090LC95</accession>
<evidence type="ECO:0000313" key="6">
    <source>
        <dbReference type="WBParaSite" id="SRAE_2000038400.1"/>
    </source>
</evidence>
<dbReference type="GeneID" id="36378072"/>
<dbReference type="PANTHER" id="PTHR46317">
    <property type="entry name" value="HYDROLASE OF PHP SUPERFAMILY-RELATED PROTEIN"/>
    <property type="match status" value="1"/>
</dbReference>
<dbReference type="RefSeq" id="XP_024504908.1">
    <property type="nucleotide sequence ID" value="XM_024651208.1"/>
</dbReference>
<reference evidence="4 5" key="1">
    <citation type="submission" date="2014-09" db="EMBL/GenBank/DDBJ databases">
        <authorList>
            <person name="Martin A.A."/>
        </authorList>
    </citation>
    <scope>NUCLEOTIDE SEQUENCE</scope>
    <source>
        <strain evidence="5 7">ED321</strain>
        <strain evidence="4">ED321 Heterogonic</strain>
    </source>
</reference>
<evidence type="ECO:0000313" key="8">
    <source>
        <dbReference type="WormBase" id="SRAE_2000038400"/>
    </source>
</evidence>
<keyword evidence="5" id="KW-1185">Reference proteome</keyword>
<dbReference type="WBParaSite" id="SRAE_2000038400.2">
    <property type="protein sequence ID" value="SRAE_2000038400.2"/>
    <property type="gene ID" value="WBGene00260578"/>
</dbReference>
<dbReference type="CTD" id="36378072"/>
<gene>
    <name evidence="4 6 7 8" type="ORF">SRAE_2000038400</name>
</gene>
<evidence type="ECO:0000313" key="5">
    <source>
        <dbReference type="Proteomes" id="UP000035682"/>
    </source>
</evidence>
<name>A0A090LC95_STRRB</name>
<dbReference type="OMA" id="GRPDWWK"/>
<evidence type="ECO:0000256" key="3">
    <source>
        <dbReference type="ARBA" id="ARBA00022801"/>
    </source>
</evidence>
<proteinExistence type="inferred from homology"/>
<evidence type="ECO:0000256" key="1">
    <source>
        <dbReference type="ARBA" id="ARBA00009275"/>
    </source>
</evidence>
<dbReference type="AlphaFoldDB" id="A0A090LC95"/>
<sequence>MHEEVLKPSYRIQRPPWVGLWTNTKYKGRTDWWTEANFIDDGSKKGNFKIISPQINEQNPDWYDPKVKDGTSVAGPLGLDSKKHKNVSVKVDTPGDFKSFQDNVYKNSIQYKNIAEKFDISKEHPGISVNPTLSSYNTTAKNLLGRLPLVPNRWYHFGPRFFEKPLNEGTFEKGLSCVKYTAIVLAPLTMAQIRAYGTIKINEFTLVNFCKQYLKNSPIPFAAAFAWGSALSAAAVIRNRDDCQNHLFASAAVGSVVGTMKNNFNIGLSVAMVSLVLGVFWQYQRWTNEGLQGMVIHQTVSGHQGGPLIWQWLQQGDHSVPTQKY</sequence>
<dbReference type="WBParaSite" id="SRAE_2000038400.1">
    <property type="protein sequence ID" value="SRAE_2000038400.1"/>
    <property type="gene ID" value="WBGene00260578"/>
</dbReference>